<feature type="signal peptide" evidence="1">
    <location>
        <begin position="1"/>
        <end position="20"/>
    </location>
</feature>
<dbReference type="EMBL" id="JABBWG010000010">
    <property type="protein sequence ID" value="KAG1818964.1"/>
    <property type="molecule type" value="Genomic_DNA"/>
</dbReference>
<organism evidence="2 3">
    <name type="scientific">Suillus subaureus</name>
    <dbReference type="NCBI Taxonomy" id="48587"/>
    <lineage>
        <taxon>Eukaryota</taxon>
        <taxon>Fungi</taxon>
        <taxon>Dikarya</taxon>
        <taxon>Basidiomycota</taxon>
        <taxon>Agaricomycotina</taxon>
        <taxon>Agaricomycetes</taxon>
        <taxon>Agaricomycetidae</taxon>
        <taxon>Boletales</taxon>
        <taxon>Suillineae</taxon>
        <taxon>Suillaceae</taxon>
        <taxon>Suillus</taxon>
    </lineage>
</organism>
<protein>
    <submittedName>
        <fullName evidence="2">Uncharacterized protein</fullName>
    </submittedName>
</protein>
<name>A0A9P7EE79_9AGAM</name>
<dbReference type="GeneID" id="64636163"/>
<dbReference type="AlphaFoldDB" id="A0A9P7EE79"/>
<evidence type="ECO:0000313" key="3">
    <source>
        <dbReference type="Proteomes" id="UP000807769"/>
    </source>
</evidence>
<proteinExistence type="predicted"/>
<comment type="caution">
    <text evidence="2">The sequence shown here is derived from an EMBL/GenBank/DDBJ whole genome shotgun (WGS) entry which is preliminary data.</text>
</comment>
<feature type="chain" id="PRO_5040466046" evidence="1">
    <location>
        <begin position="21"/>
        <end position="387"/>
    </location>
</feature>
<gene>
    <name evidence="2" type="ORF">BJ212DRAFT_1576043</name>
</gene>
<keyword evidence="3" id="KW-1185">Reference proteome</keyword>
<dbReference type="OrthoDB" id="2675789at2759"/>
<evidence type="ECO:0000256" key="1">
    <source>
        <dbReference type="SAM" id="SignalP"/>
    </source>
</evidence>
<evidence type="ECO:0000313" key="2">
    <source>
        <dbReference type="EMBL" id="KAG1818964.1"/>
    </source>
</evidence>
<sequence>MPAFLYVVCILTLGLAAVSAANCRKIHIAPLLASISPDAISRVLSDLASFCAVAATSVSSATNEAQVDSKLDLVGLHQASHTIVRVTGFSVLMIADITWTFLSAYSVMMQLLWLFFESLIVVDDAQIETKTLHLDAFVADAFSFSTPRAPMTPIPLAPASSPSGPVPPGPAQHFTMIRDAAVAIVDRLELYAKDLLKLKAAFEQVIRKLDSMQHVFDDVVMRFNGMEETLDRLGERVKGMGETLDYIGEMSGVMVKTVDGMDEMFNDIVKKVCALEEKIKVMEKRVHEQISGNGLWPIRLYNHQRSLDESLEWPSVFNPPYPAGKPSTLAELQSMNAGMCMALVAALHLPTPPVPIPPPLEWRRKQIINYLGCAEFDSMSHSIVLYY</sequence>
<dbReference type="Proteomes" id="UP000807769">
    <property type="component" value="Unassembled WGS sequence"/>
</dbReference>
<keyword evidence="1" id="KW-0732">Signal</keyword>
<dbReference type="RefSeq" id="XP_041194641.1">
    <property type="nucleotide sequence ID" value="XM_041342147.1"/>
</dbReference>
<accession>A0A9P7EE79</accession>
<reference evidence="2" key="1">
    <citation type="journal article" date="2020" name="New Phytol.">
        <title>Comparative genomics reveals dynamic genome evolution in host specialist ectomycorrhizal fungi.</title>
        <authorList>
            <person name="Lofgren L.A."/>
            <person name="Nguyen N.H."/>
            <person name="Vilgalys R."/>
            <person name="Ruytinx J."/>
            <person name="Liao H.L."/>
            <person name="Branco S."/>
            <person name="Kuo A."/>
            <person name="LaButti K."/>
            <person name="Lipzen A."/>
            <person name="Andreopoulos W."/>
            <person name="Pangilinan J."/>
            <person name="Riley R."/>
            <person name="Hundley H."/>
            <person name="Na H."/>
            <person name="Barry K."/>
            <person name="Grigoriev I.V."/>
            <person name="Stajich J.E."/>
            <person name="Kennedy P.G."/>
        </authorList>
    </citation>
    <scope>NUCLEOTIDE SEQUENCE</scope>
    <source>
        <strain evidence="2">MN1</strain>
    </source>
</reference>